<evidence type="ECO:0000313" key="3">
    <source>
        <dbReference type="EMBL" id="GAA3742307.1"/>
    </source>
</evidence>
<gene>
    <name evidence="3" type="ORF">GCM10022402_22500</name>
</gene>
<proteinExistence type="predicted"/>
<feature type="region of interest" description="Disordered" evidence="1">
    <location>
        <begin position="1"/>
        <end position="31"/>
    </location>
</feature>
<dbReference type="EMBL" id="BAABDD010000008">
    <property type="protein sequence ID" value="GAA3742307.1"/>
    <property type="molecule type" value="Genomic_DNA"/>
</dbReference>
<organism evidence="3 4">
    <name type="scientific">Salinactinospora qingdaonensis</name>
    <dbReference type="NCBI Taxonomy" id="702744"/>
    <lineage>
        <taxon>Bacteria</taxon>
        <taxon>Bacillati</taxon>
        <taxon>Actinomycetota</taxon>
        <taxon>Actinomycetes</taxon>
        <taxon>Streptosporangiales</taxon>
        <taxon>Nocardiopsidaceae</taxon>
        <taxon>Salinactinospora</taxon>
    </lineage>
</organism>
<sequence length="81" mass="8768">MSSLQRRTLSYGGNRDANHTDDTGALWHRSSHSSSKGACVEAADLSTAVALRDSTRPAGERLHLPTAEWSAFLTAVKESRL</sequence>
<dbReference type="InterPro" id="IPR007278">
    <property type="entry name" value="DUF397"/>
</dbReference>
<dbReference type="Pfam" id="PF04149">
    <property type="entry name" value="DUF397"/>
    <property type="match status" value="1"/>
</dbReference>
<evidence type="ECO:0000313" key="4">
    <source>
        <dbReference type="Proteomes" id="UP001500908"/>
    </source>
</evidence>
<keyword evidence="4" id="KW-1185">Reference proteome</keyword>
<dbReference type="Proteomes" id="UP001500908">
    <property type="component" value="Unassembled WGS sequence"/>
</dbReference>
<protein>
    <recommendedName>
        <fullName evidence="2">DUF397 domain-containing protein</fullName>
    </recommendedName>
</protein>
<dbReference type="RefSeq" id="WP_344970613.1">
    <property type="nucleotide sequence ID" value="NZ_BAABDD010000008.1"/>
</dbReference>
<comment type="caution">
    <text evidence="3">The sequence shown here is derived from an EMBL/GenBank/DDBJ whole genome shotgun (WGS) entry which is preliminary data.</text>
</comment>
<name>A0ABP7FL62_9ACTN</name>
<feature type="domain" description="DUF397" evidence="2">
    <location>
        <begin position="27"/>
        <end position="77"/>
    </location>
</feature>
<evidence type="ECO:0000256" key="1">
    <source>
        <dbReference type="SAM" id="MobiDB-lite"/>
    </source>
</evidence>
<evidence type="ECO:0000259" key="2">
    <source>
        <dbReference type="Pfam" id="PF04149"/>
    </source>
</evidence>
<reference evidence="4" key="1">
    <citation type="journal article" date="2019" name="Int. J. Syst. Evol. Microbiol.">
        <title>The Global Catalogue of Microorganisms (GCM) 10K type strain sequencing project: providing services to taxonomists for standard genome sequencing and annotation.</title>
        <authorList>
            <consortium name="The Broad Institute Genomics Platform"/>
            <consortium name="The Broad Institute Genome Sequencing Center for Infectious Disease"/>
            <person name="Wu L."/>
            <person name="Ma J."/>
        </authorList>
    </citation>
    <scope>NUCLEOTIDE SEQUENCE [LARGE SCALE GENOMIC DNA]</scope>
    <source>
        <strain evidence="4">JCM 17137</strain>
    </source>
</reference>
<accession>A0ABP7FL62</accession>